<keyword evidence="7 8" id="KW-0573">Peptidoglycan synthesis</keyword>
<evidence type="ECO:0000256" key="6">
    <source>
        <dbReference type="ARBA" id="ARBA00022840"/>
    </source>
</evidence>
<dbReference type="NCBIfam" id="TIGR01087">
    <property type="entry name" value="murD"/>
    <property type="match status" value="1"/>
</dbReference>
<evidence type="ECO:0000256" key="3">
    <source>
        <dbReference type="ARBA" id="ARBA00022490"/>
    </source>
</evidence>
<dbReference type="SUPFAM" id="SSF51984">
    <property type="entry name" value="MurCD N-terminal domain"/>
    <property type="match status" value="1"/>
</dbReference>
<keyword evidence="7 8" id="KW-0132">Cell division</keyword>
<keyword evidence="5 7" id="KW-0547">Nucleotide-binding</keyword>
<comment type="subcellular location">
    <subcellularLocation>
        <location evidence="1 7 8">Cytoplasm</location>
    </subcellularLocation>
</comment>
<comment type="caution">
    <text evidence="11">The sequence shown here is derived from an EMBL/GenBank/DDBJ whole genome shotgun (WGS) entry which is preliminary data.</text>
</comment>
<dbReference type="GO" id="GO:0009252">
    <property type="term" value="P:peptidoglycan biosynthetic process"/>
    <property type="evidence" value="ECO:0007669"/>
    <property type="project" value="UniProtKB-UniRule"/>
</dbReference>
<dbReference type="EC" id="6.3.2.9" evidence="7 8"/>
<dbReference type="GO" id="GO:0008764">
    <property type="term" value="F:UDP-N-acetylmuramoylalanine-D-glutamate ligase activity"/>
    <property type="evidence" value="ECO:0007669"/>
    <property type="project" value="UniProtKB-UniRule"/>
</dbReference>
<dbReference type="RefSeq" id="WP_131279732.1">
    <property type="nucleotide sequence ID" value="NZ_JBHSLR010000009.1"/>
</dbReference>
<keyword evidence="3 7" id="KW-0963">Cytoplasm</keyword>
<dbReference type="HAMAP" id="MF_00639">
    <property type="entry name" value="MurD"/>
    <property type="match status" value="1"/>
</dbReference>
<dbReference type="InterPro" id="IPR036615">
    <property type="entry name" value="Mur_ligase_C_dom_sf"/>
</dbReference>
<dbReference type="SUPFAM" id="SSF53244">
    <property type="entry name" value="MurD-like peptide ligases, peptide-binding domain"/>
    <property type="match status" value="1"/>
</dbReference>
<feature type="domain" description="Mur ligase central" evidence="10">
    <location>
        <begin position="131"/>
        <end position="322"/>
    </location>
</feature>
<dbReference type="Proteomes" id="UP000293036">
    <property type="component" value="Unassembled WGS sequence"/>
</dbReference>
<dbReference type="GO" id="GO:0005737">
    <property type="term" value="C:cytoplasm"/>
    <property type="evidence" value="ECO:0007669"/>
    <property type="project" value="UniProtKB-SubCell"/>
</dbReference>
<evidence type="ECO:0000256" key="2">
    <source>
        <dbReference type="ARBA" id="ARBA00004752"/>
    </source>
</evidence>
<evidence type="ECO:0000313" key="11">
    <source>
        <dbReference type="EMBL" id="TBW23033.1"/>
    </source>
</evidence>
<dbReference type="AlphaFoldDB" id="A0A4Q9V1V0"/>
<comment type="catalytic activity">
    <reaction evidence="7 8">
        <text>UDP-N-acetyl-alpha-D-muramoyl-L-alanine + D-glutamate + ATP = UDP-N-acetyl-alpha-D-muramoyl-L-alanyl-D-glutamate + ADP + phosphate + H(+)</text>
        <dbReference type="Rhea" id="RHEA:16429"/>
        <dbReference type="ChEBI" id="CHEBI:15378"/>
        <dbReference type="ChEBI" id="CHEBI:29986"/>
        <dbReference type="ChEBI" id="CHEBI:30616"/>
        <dbReference type="ChEBI" id="CHEBI:43474"/>
        <dbReference type="ChEBI" id="CHEBI:83898"/>
        <dbReference type="ChEBI" id="CHEBI:83900"/>
        <dbReference type="ChEBI" id="CHEBI:456216"/>
        <dbReference type="EC" id="6.3.2.9"/>
    </reaction>
</comment>
<dbReference type="GO" id="GO:0005524">
    <property type="term" value="F:ATP binding"/>
    <property type="evidence" value="ECO:0007669"/>
    <property type="project" value="UniProtKB-UniRule"/>
</dbReference>
<dbReference type="SUPFAM" id="SSF53623">
    <property type="entry name" value="MurD-like peptide ligases, catalytic domain"/>
    <property type="match status" value="1"/>
</dbReference>
<evidence type="ECO:0000256" key="8">
    <source>
        <dbReference type="RuleBase" id="RU003664"/>
    </source>
</evidence>
<keyword evidence="12" id="KW-1185">Reference proteome</keyword>
<gene>
    <name evidence="7 11" type="primary">murD</name>
    <name evidence="11" type="ORF">EZJ44_02300</name>
</gene>
<keyword evidence="7 8" id="KW-0961">Cell wall biogenesis/degradation</keyword>
<dbReference type="GO" id="GO:0071555">
    <property type="term" value="P:cell wall organization"/>
    <property type="evidence" value="ECO:0007669"/>
    <property type="project" value="UniProtKB-KW"/>
</dbReference>
<dbReference type="PANTHER" id="PTHR43692:SF1">
    <property type="entry name" value="UDP-N-ACETYLMURAMOYLALANINE--D-GLUTAMATE LIGASE"/>
    <property type="match status" value="1"/>
</dbReference>
<dbReference type="InterPro" id="IPR013221">
    <property type="entry name" value="Mur_ligase_cen"/>
</dbReference>
<evidence type="ECO:0000256" key="4">
    <source>
        <dbReference type="ARBA" id="ARBA00022598"/>
    </source>
</evidence>
<feature type="binding site" evidence="7">
    <location>
        <begin position="133"/>
        <end position="139"/>
    </location>
    <ligand>
        <name>ATP</name>
        <dbReference type="ChEBI" id="CHEBI:30616"/>
    </ligand>
</feature>
<dbReference type="CDD" id="cd00636">
    <property type="entry name" value="TroA-like"/>
    <property type="match status" value="1"/>
</dbReference>
<dbReference type="PANTHER" id="PTHR43692">
    <property type="entry name" value="UDP-N-ACETYLMURAMOYLALANINE--D-GLUTAMATE LIGASE"/>
    <property type="match status" value="1"/>
</dbReference>
<dbReference type="EMBL" id="SJDT01000002">
    <property type="protein sequence ID" value="TBW23033.1"/>
    <property type="molecule type" value="Genomic_DNA"/>
</dbReference>
<dbReference type="OrthoDB" id="9809796at2"/>
<evidence type="ECO:0000259" key="9">
    <source>
        <dbReference type="Pfam" id="PF02875"/>
    </source>
</evidence>
<keyword evidence="4 7" id="KW-0436">Ligase</keyword>
<organism evidence="11 12">
    <name type="scientific">Arcanobacterium bovis</name>
    <dbReference type="NCBI Taxonomy" id="2529275"/>
    <lineage>
        <taxon>Bacteria</taxon>
        <taxon>Bacillati</taxon>
        <taxon>Actinomycetota</taxon>
        <taxon>Actinomycetes</taxon>
        <taxon>Actinomycetales</taxon>
        <taxon>Actinomycetaceae</taxon>
        <taxon>Arcanobacterium</taxon>
    </lineage>
</organism>
<dbReference type="UniPathway" id="UPA00219"/>
<comment type="pathway">
    <text evidence="2 7 8">Cell wall biogenesis; peptidoglycan biosynthesis.</text>
</comment>
<comment type="function">
    <text evidence="7 8">Cell wall formation. Catalyzes the addition of glutamate to the nucleotide precursor UDP-N-acetylmuramoyl-L-alanine (UMA).</text>
</comment>
<name>A0A4Q9V1V0_9ACTO</name>
<evidence type="ECO:0000313" key="12">
    <source>
        <dbReference type="Proteomes" id="UP000293036"/>
    </source>
</evidence>
<dbReference type="Gene3D" id="3.90.190.20">
    <property type="entry name" value="Mur ligase, C-terminal domain"/>
    <property type="match status" value="1"/>
</dbReference>
<keyword evidence="6 7" id="KW-0067">ATP-binding</keyword>
<dbReference type="InterPro" id="IPR005762">
    <property type="entry name" value="MurD"/>
</dbReference>
<dbReference type="Gene3D" id="3.40.50.720">
    <property type="entry name" value="NAD(P)-binding Rossmann-like Domain"/>
    <property type="match status" value="1"/>
</dbReference>
<evidence type="ECO:0000256" key="1">
    <source>
        <dbReference type="ARBA" id="ARBA00004496"/>
    </source>
</evidence>
<dbReference type="Pfam" id="PF08245">
    <property type="entry name" value="Mur_ligase_M"/>
    <property type="match status" value="1"/>
</dbReference>
<dbReference type="Gene3D" id="3.40.1190.10">
    <property type="entry name" value="Mur-like, catalytic domain"/>
    <property type="match status" value="1"/>
</dbReference>
<dbReference type="InterPro" id="IPR036565">
    <property type="entry name" value="Mur-like_cat_sf"/>
</dbReference>
<dbReference type="GO" id="GO:0008360">
    <property type="term" value="P:regulation of cell shape"/>
    <property type="evidence" value="ECO:0007669"/>
    <property type="project" value="UniProtKB-KW"/>
</dbReference>
<protein>
    <recommendedName>
        <fullName evidence="7 8">UDP-N-acetylmuramoylalanine--D-glutamate ligase</fullName>
        <ecNumber evidence="7 8">6.3.2.9</ecNumber>
    </recommendedName>
    <alternativeName>
        <fullName evidence="7">D-glutamic acid-adding enzyme</fullName>
    </alternativeName>
    <alternativeName>
        <fullName evidence="7">UDP-N-acetylmuramoyl-L-alanyl-D-glutamate synthetase</fullName>
    </alternativeName>
</protein>
<accession>A0A4Q9V1V0</accession>
<sequence length="499" mass="53801">MNYSIPTLKDFIARRIAILGLGISGRACVDVLVSKTEAIVGVWDSQTQAVEAYRDDSRVSYAYSDTDPERLLHSLVTWQPDVVVISPGFPETGFEWATLRKHKIPVWSEIELAWRLRACDDDGVFAPWLCVTGTNGKTTTVSMLASILQSSPYAGVAVGNIGTPAVQEVSRTDDAAPRAFAVELSSFQLAATHSMEPTAALCLNIDDDHLEWHGSRQAYWQAKASIYERTQIACVYPVGDTDVQSMVDEADVCEGARAIGISLGIPALGQLGMVEDIAIDRAFGDKYRREASELFELADVKALGDQGIIPAHLVKDALAAAALARSIGIEPAQVRAGLAAFRQGAHRIETVACVDGVEWIDDSKATNAHAARASLLGRAEKSVVWIVGGLAKGARFEQLVRDVEHVLGAVIVIGRDQEPWREALKALTVPVYYVDVNAESPMDTAVEAAQRHICENISSVVLAPACASMDQFASYAQRGDAFAAAVHTRVAESKDGVQQ</sequence>
<feature type="domain" description="Mur ligase C-terminal" evidence="9">
    <location>
        <begin position="346"/>
        <end position="466"/>
    </location>
</feature>
<dbReference type="GO" id="GO:0051301">
    <property type="term" value="P:cell division"/>
    <property type="evidence" value="ECO:0007669"/>
    <property type="project" value="UniProtKB-KW"/>
</dbReference>
<evidence type="ECO:0000256" key="7">
    <source>
        <dbReference type="HAMAP-Rule" id="MF_00639"/>
    </source>
</evidence>
<keyword evidence="7 8" id="KW-0131">Cell cycle</keyword>
<proteinExistence type="inferred from homology"/>
<evidence type="ECO:0000259" key="10">
    <source>
        <dbReference type="Pfam" id="PF08245"/>
    </source>
</evidence>
<comment type="similarity">
    <text evidence="7">Belongs to the MurCDEF family.</text>
</comment>
<evidence type="ECO:0000256" key="5">
    <source>
        <dbReference type="ARBA" id="ARBA00022741"/>
    </source>
</evidence>
<keyword evidence="7 8" id="KW-0133">Cell shape</keyword>
<dbReference type="Pfam" id="PF02875">
    <property type="entry name" value="Mur_ligase_C"/>
    <property type="match status" value="1"/>
</dbReference>
<dbReference type="InterPro" id="IPR004101">
    <property type="entry name" value="Mur_ligase_C"/>
</dbReference>
<reference evidence="11 12" key="1">
    <citation type="submission" date="2019-02" db="EMBL/GenBank/DDBJ databases">
        <title>Arcanobacterium bovis sp. nov., isolated from the milk of a cow with mastitis.</title>
        <authorList>
            <person name="Sammra O."/>
            <person name="Foster G."/>
            <person name="Hassan A."/>
            <person name="Alssahen M."/>
            <person name="Laemmler C."/>
            <person name="Borowiak M."/>
            <person name="Malorny B."/>
            <person name="Abdulmawjood A."/>
        </authorList>
    </citation>
    <scope>NUCLEOTIDE SEQUENCE [LARGE SCALE GENOMIC DNA]</scope>
    <source>
        <strain evidence="11 12">C605018/01/1</strain>
    </source>
</reference>